<proteinExistence type="predicted"/>
<comment type="caution">
    <text evidence="2">The sequence shown here is derived from an EMBL/GenBank/DDBJ whole genome shotgun (WGS) entry which is preliminary data.</text>
</comment>
<feature type="signal peptide" evidence="1">
    <location>
        <begin position="1"/>
        <end position="29"/>
    </location>
</feature>
<dbReference type="RefSeq" id="WP_106125312.1">
    <property type="nucleotide sequence ID" value="NZ_PVZG01000002.1"/>
</dbReference>
<protein>
    <submittedName>
        <fullName evidence="2">Uncharacterized protein</fullName>
    </submittedName>
</protein>
<keyword evidence="3" id="KW-1185">Reference proteome</keyword>
<evidence type="ECO:0000313" key="2">
    <source>
        <dbReference type="EMBL" id="PRY32100.1"/>
    </source>
</evidence>
<sequence>MKSSLSRVVVAAVAAIVITVSGTARPVQASVAQWAAVVVSVVQSLSGGDGGLERAKREIIAAVENSKQEILDHIDAIAAADVEACTQAAVTKVAQIDSMPGSLLGPFVNGAVDCAYLSTSYFNAVQGLPAADNIGKLMGVIYSIAMVGYAKYGLSTTALLDSLVGGYHAVVARLVPACSHDWMFDDNPRHIYEVTVTCQLYPGIVGTDTMLKGWLPGRPEPAIPYTAAIAAVDAQTSRGVAIAALPQLLAARG</sequence>
<accession>A0A2T0SFB4</accession>
<evidence type="ECO:0000313" key="3">
    <source>
        <dbReference type="Proteomes" id="UP000239209"/>
    </source>
</evidence>
<keyword evidence="1" id="KW-0732">Signal</keyword>
<name>A0A2T0SFB4_9ACTN</name>
<dbReference type="OrthoDB" id="3377578at2"/>
<dbReference type="Proteomes" id="UP000239209">
    <property type="component" value="Unassembled WGS sequence"/>
</dbReference>
<gene>
    <name evidence="2" type="ORF">CLV70_102311</name>
</gene>
<dbReference type="EMBL" id="PVZG01000002">
    <property type="protein sequence ID" value="PRY32100.1"/>
    <property type="molecule type" value="Genomic_DNA"/>
</dbReference>
<organism evidence="2 3">
    <name type="scientific">Pseudosporangium ferrugineum</name>
    <dbReference type="NCBI Taxonomy" id="439699"/>
    <lineage>
        <taxon>Bacteria</taxon>
        <taxon>Bacillati</taxon>
        <taxon>Actinomycetota</taxon>
        <taxon>Actinomycetes</taxon>
        <taxon>Micromonosporales</taxon>
        <taxon>Micromonosporaceae</taxon>
        <taxon>Pseudosporangium</taxon>
    </lineage>
</organism>
<evidence type="ECO:0000256" key="1">
    <source>
        <dbReference type="SAM" id="SignalP"/>
    </source>
</evidence>
<dbReference type="AlphaFoldDB" id="A0A2T0SFB4"/>
<reference evidence="2 3" key="1">
    <citation type="submission" date="2018-03" db="EMBL/GenBank/DDBJ databases">
        <title>Genomic Encyclopedia of Archaeal and Bacterial Type Strains, Phase II (KMG-II): from individual species to whole genera.</title>
        <authorList>
            <person name="Goeker M."/>
        </authorList>
    </citation>
    <scope>NUCLEOTIDE SEQUENCE [LARGE SCALE GENOMIC DNA]</scope>
    <source>
        <strain evidence="2 3">DSM 45348</strain>
    </source>
</reference>
<feature type="chain" id="PRO_5015624991" evidence="1">
    <location>
        <begin position="30"/>
        <end position="253"/>
    </location>
</feature>